<proteinExistence type="predicted"/>
<dbReference type="AlphaFoldDB" id="A0A1Y2UP96"/>
<gene>
    <name evidence="1" type="ORF">BHL82_00060</name>
    <name evidence="2" type="ORF">BHL83_11410</name>
</gene>
<dbReference type="Proteomes" id="UP000194219">
    <property type="component" value="Unassembled WGS sequence"/>
</dbReference>
<protein>
    <submittedName>
        <fullName evidence="1">Uncharacterized protein</fullName>
    </submittedName>
</protein>
<reference evidence="1 4" key="1">
    <citation type="submission" date="2016-09" db="EMBL/GenBank/DDBJ databases">
        <title>Lactobacillus reuteri KLR3005, genome sequencing and assembly.</title>
        <authorList>
            <person name="Lee J.-Y."/>
            <person name="Kim E.B."/>
            <person name="Choi Y.-J."/>
        </authorList>
    </citation>
    <scope>NUCLEOTIDE SEQUENCE [LARGE SCALE GENOMIC DNA]</scope>
    <source>
        <strain evidence="1 4">KLR3005</strain>
    </source>
</reference>
<dbReference type="EMBL" id="MIMU01000084">
    <property type="protein sequence ID" value="OTA85351.1"/>
    <property type="molecule type" value="Genomic_DNA"/>
</dbReference>
<evidence type="ECO:0000313" key="2">
    <source>
        <dbReference type="EMBL" id="OTA91067.1"/>
    </source>
</evidence>
<dbReference type="EMBL" id="MIMV01000072">
    <property type="protein sequence ID" value="OTA91067.1"/>
    <property type="molecule type" value="Genomic_DNA"/>
</dbReference>
<evidence type="ECO:0000313" key="4">
    <source>
        <dbReference type="Proteomes" id="UP000194286"/>
    </source>
</evidence>
<sequence>MRTVKQFEKETNNVKAPMSNWVRVIIETDEKNPKLLAVITNDDCETTDGLRVRLKPSKED</sequence>
<name>A0A1Y2UP96_LIMRT</name>
<dbReference type="Proteomes" id="UP000194286">
    <property type="component" value="Unassembled WGS sequence"/>
</dbReference>
<comment type="caution">
    <text evidence="1">The sequence shown here is derived from an EMBL/GenBank/DDBJ whole genome shotgun (WGS) entry which is preliminary data.</text>
</comment>
<dbReference type="RefSeq" id="WP_035168765.1">
    <property type="nucleotide sequence ID" value="NZ_JAJGVY010000281.1"/>
</dbReference>
<accession>A0A1Y2UP96</accession>
<evidence type="ECO:0000313" key="1">
    <source>
        <dbReference type="EMBL" id="OTA85351.1"/>
    </source>
</evidence>
<organism evidence="1 4">
    <name type="scientific">Limosilactobacillus reuteri</name>
    <name type="common">Lactobacillus reuteri</name>
    <dbReference type="NCBI Taxonomy" id="1598"/>
    <lineage>
        <taxon>Bacteria</taxon>
        <taxon>Bacillati</taxon>
        <taxon>Bacillota</taxon>
        <taxon>Bacilli</taxon>
        <taxon>Lactobacillales</taxon>
        <taxon>Lactobacillaceae</taxon>
        <taxon>Limosilactobacillus</taxon>
    </lineage>
</organism>
<reference evidence="2 3" key="2">
    <citation type="submission" date="2016-09" db="EMBL/GenBank/DDBJ databases">
        <title>Lactobacillus reuteri KLR3006, genome sequencing and assembly.</title>
        <authorList>
            <person name="Lee J.-Y."/>
            <person name="Kim E.B."/>
            <person name="Choi Y.-J."/>
        </authorList>
    </citation>
    <scope>NUCLEOTIDE SEQUENCE [LARGE SCALE GENOMIC DNA]</scope>
    <source>
        <strain evidence="2 3">KLR3006</strain>
    </source>
</reference>
<evidence type="ECO:0000313" key="3">
    <source>
        <dbReference type="Proteomes" id="UP000194219"/>
    </source>
</evidence>